<accession>A0A3P8W546</accession>
<dbReference type="Proteomes" id="UP000265120">
    <property type="component" value="Chromosome 1"/>
</dbReference>
<evidence type="ECO:0000313" key="8">
    <source>
        <dbReference type="Proteomes" id="UP000265120"/>
    </source>
</evidence>
<keyword evidence="4" id="KW-0391">Immunity</keyword>
<evidence type="ECO:0000313" key="7">
    <source>
        <dbReference type="Ensembl" id="ENSCSEP00000021754.1"/>
    </source>
</evidence>
<dbReference type="Pfam" id="PF11628">
    <property type="entry name" value="TCR_zetazeta"/>
    <property type="match status" value="1"/>
</dbReference>
<name>A0A3P8W546_CYNSE</name>
<protein>
    <submittedName>
        <fullName evidence="7">Uncharacterized protein</fullName>
    </submittedName>
</protein>
<reference evidence="7" key="3">
    <citation type="submission" date="2025-09" db="UniProtKB">
        <authorList>
            <consortium name="Ensembl"/>
        </authorList>
    </citation>
    <scope>IDENTIFICATION</scope>
</reference>
<evidence type="ECO:0000256" key="1">
    <source>
        <dbReference type="ARBA" id="ARBA00004251"/>
    </source>
</evidence>
<feature type="transmembrane region" description="Helical" evidence="6">
    <location>
        <begin position="96"/>
        <end position="114"/>
    </location>
</feature>
<proteinExistence type="predicted"/>
<dbReference type="InParanoid" id="A0A3P8W546"/>
<evidence type="ECO:0000256" key="6">
    <source>
        <dbReference type="SAM" id="Phobius"/>
    </source>
</evidence>
<reference evidence="7" key="2">
    <citation type="submission" date="2025-08" db="UniProtKB">
        <authorList>
            <consortium name="Ensembl"/>
        </authorList>
    </citation>
    <scope>IDENTIFICATION</scope>
</reference>
<reference evidence="7 8" key="1">
    <citation type="journal article" date="2014" name="Nat. Genet.">
        <title>Whole-genome sequence of a flatfish provides insights into ZW sex chromosome evolution and adaptation to a benthic lifestyle.</title>
        <authorList>
            <person name="Chen S."/>
            <person name="Zhang G."/>
            <person name="Shao C."/>
            <person name="Huang Q."/>
            <person name="Liu G."/>
            <person name="Zhang P."/>
            <person name="Song W."/>
            <person name="An N."/>
            <person name="Chalopin D."/>
            <person name="Volff J.N."/>
            <person name="Hong Y."/>
            <person name="Li Q."/>
            <person name="Sha Z."/>
            <person name="Zhou H."/>
            <person name="Xie M."/>
            <person name="Yu Q."/>
            <person name="Liu Y."/>
            <person name="Xiang H."/>
            <person name="Wang N."/>
            <person name="Wu K."/>
            <person name="Yang C."/>
            <person name="Zhou Q."/>
            <person name="Liao X."/>
            <person name="Yang L."/>
            <person name="Hu Q."/>
            <person name="Zhang J."/>
            <person name="Meng L."/>
            <person name="Jin L."/>
            <person name="Tian Y."/>
            <person name="Lian J."/>
            <person name="Yang J."/>
            <person name="Miao G."/>
            <person name="Liu S."/>
            <person name="Liang Z."/>
            <person name="Yan F."/>
            <person name="Li Y."/>
            <person name="Sun B."/>
            <person name="Zhang H."/>
            <person name="Zhang J."/>
            <person name="Zhu Y."/>
            <person name="Du M."/>
            <person name="Zhao Y."/>
            <person name="Schartl M."/>
            <person name="Tang Q."/>
            <person name="Wang J."/>
        </authorList>
    </citation>
    <scope>NUCLEOTIDE SEQUENCE</scope>
</reference>
<feature type="transmembrane region" description="Helical" evidence="6">
    <location>
        <begin position="6"/>
        <end position="33"/>
    </location>
</feature>
<evidence type="ECO:0000256" key="2">
    <source>
        <dbReference type="ARBA" id="ARBA00022475"/>
    </source>
</evidence>
<dbReference type="InterPro" id="IPR021663">
    <property type="entry name" value="CD3_zeta/IgE_Fc_rcpt_gamma"/>
</dbReference>
<keyword evidence="2" id="KW-1003">Cell membrane</keyword>
<comment type="subcellular location">
    <subcellularLocation>
        <location evidence="1">Cell membrane</location>
        <topology evidence="1">Single-pass type I membrane protein</topology>
    </subcellularLocation>
</comment>
<dbReference type="GO" id="GO:0002376">
    <property type="term" value="P:immune system process"/>
    <property type="evidence" value="ECO:0007669"/>
    <property type="project" value="UniProtKB-KW"/>
</dbReference>
<dbReference type="Ensembl" id="ENSCSET00000022031.1">
    <property type="protein sequence ID" value="ENSCSEP00000021754.1"/>
    <property type="gene ID" value="ENSCSEG00000013886.1"/>
</dbReference>
<evidence type="ECO:0000256" key="5">
    <source>
        <dbReference type="ARBA" id="ARBA00023170"/>
    </source>
</evidence>
<keyword evidence="6" id="KW-1133">Transmembrane helix</keyword>
<keyword evidence="5" id="KW-0675">Receptor</keyword>
<keyword evidence="6" id="KW-0472">Membrane</keyword>
<keyword evidence="6" id="KW-0812">Transmembrane</keyword>
<keyword evidence="3" id="KW-0597">Phosphoprotein</keyword>
<organism evidence="7 8">
    <name type="scientific">Cynoglossus semilaevis</name>
    <name type="common">Tongue sole</name>
    <dbReference type="NCBI Taxonomy" id="244447"/>
    <lineage>
        <taxon>Eukaryota</taxon>
        <taxon>Metazoa</taxon>
        <taxon>Chordata</taxon>
        <taxon>Craniata</taxon>
        <taxon>Vertebrata</taxon>
        <taxon>Euteleostomi</taxon>
        <taxon>Actinopterygii</taxon>
        <taxon>Neopterygii</taxon>
        <taxon>Teleostei</taxon>
        <taxon>Neoteleostei</taxon>
        <taxon>Acanthomorphata</taxon>
        <taxon>Carangaria</taxon>
        <taxon>Pleuronectiformes</taxon>
        <taxon>Pleuronectoidei</taxon>
        <taxon>Cynoglossidae</taxon>
        <taxon>Cynoglossinae</taxon>
        <taxon>Cynoglossus</taxon>
    </lineage>
</organism>
<evidence type="ECO:0000256" key="4">
    <source>
        <dbReference type="ARBA" id="ARBA00022859"/>
    </source>
</evidence>
<dbReference type="AlphaFoldDB" id="A0A3P8W546"/>
<dbReference type="GO" id="GO:0098797">
    <property type="term" value="C:plasma membrane protein complex"/>
    <property type="evidence" value="ECO:0007669"/>
    <property type="project" value="UniProtKB-ARBA"/>
</dbReference>
<evidence type="ECO:0000256" key="3">
    <source>
        <dbReference type="ARBA" id="ARBA00022553"/>
    </source>
</evidence>
<sequence length="116" mass="13328">PWVPVTLTILFVVCYVLDGILFVYGVVLTALYCKVTVCVLWTHTRTIKEKDNDGTSKKVQISAQRLSLTYSHTVLFKPTKFGIIPKEIKLFHSKAISDYFVFFSLTLVFILYFVQL</sequence>
<keyword evidence="8" id="KW-1185">Reference proteome</keyword>